<reference evidence="3 4" key="1">
    <citation type="journal article" date="2015" name="Stand. Genomic Sci.">
        <title>High quality draft genome sequence of the moderately halophilic bacterium Pontibacillus yanchengensis Y32(T) and comparison among Pontibacillus genomes.</title>
        <authorList>
            <person name="Huang J."/>
            <person name="Qiao Z.X."/>
            <person name="Tang J.W."/>
            <person name="Wang G."/>
        </authorList>
    </citation>
    <scope>NUCLEOTIDE SEQUENCE [LARGE SCALE GENOMIC DNA]</scope>
    <source>
        <strain evidence="3 4">Y32</strain>
    </source>
</reference>
<dbReference type="Gene3D" id="3.30.750.24">
    <property type="entry name" value="STAS domain"/>
    <property type="match status" value="1"/>
</dbReference>
<dbReference type="eggNOG" id="COG3829">
    <property type="taxonomic scope" value="Bacteria"/>
</dbReference>
<dbReference type="Proteomes" id="UP000030147">
    <property type="component" value="Unassembled WGS sequence"/>
</dbReference>
<dbReference type="Gene3D" id="3.30.450.20">
    <property type="entry name" value="PAS domain"/>
    <property type="match status" value="1"/>
</dbReference>
<dbReference type="InterPro" id="IPR002645">
    <property type="entry name" value="STAS_dom"/>
</dbReference>
<dbReference type="SUPFAM" id="SSF55785">
    <property type="entry name" value="PYP-like sensor domain (PAS domain)"/>
    <property type="match status" value="1"/>
</dbReference>
<proteinExistence type="predicted"/>
<dbReference type="CDD" id="cd00130">
    <property type="entry name" value="PAS"/>
    <property type="match status" value="1"/>
</dbReference>
<dbReference type="InterPro" id="IPR051932">
    <property type="entry name" value="Bact_StressResp_Reg"/>
</dbReference>
<dbReference type="PROSITE" id="PS50801">
    <property type="entry name" value="STAS"/>
    <property type="match status" value="1"/>
</dbReference>
<dbReference type="CDD" id="cd07041">
    <property type="entry name" value="STAS_RsbR_RsbS_like"/>
    <property type="match status" value="1"/>
</dbReference>
<feature type="domain" description="PAS" evidence="1">
    <location>
        <begin position="7"/>
        <end position="52"/>
    </location>
</feature>
<evidence type="ECO:0000259" key="1">
    <source>
        <dbReference type="PROSITE" id="PS50112"/>
    </source>
</evidence>
<dbReference type="AlphaFoldDB" id="A0A0A2T9R1"/>
<evidence type="ECO:0000313" key="3">
    <source>
        <dbReference type="EMBL" id="KGP71148.1"/>
    </source>
</evidence>
<accession>A0A0A2T9R1</accession>
<keyword evidence="4" id="KW-1185">Reference proteome</keyword>
<evidence type="ECO:0008006" key="5">
    <source>
        <dbReference type="Google" id="ProtNLM"/>
    </source>
</evidence>
<organism evidence="3 4">
    <name type="scientific">Pontibacillus yanchengensis Y32</name>
    <dbReference type="NCBI Taxonomy" id="1385514"/>
    <lineage>
        <taxon>Bacteria</taxon>
        <taxon>Bacillati</taxon>
        <taxon>Bacillota</taxon>
        <taxon>Bacilli</taxon>
        <taxon>Bacillales</taxon>
        <taxon>Bacillaceae</taxon>
        <taxon>Pontibacillus</taxon>
    </lineage>
</organism>
<dbReference type="Pfam" id="PF13426">
    <property type="entry name" value="PAS_9"/>
    <property type="match status" value="1"/>
</dbReference>
<dbReference type="PANTHER" id="PTHR33745:SF8">
    <property type="entry name" value="BLUE-LIGHT PHOTORECEPTOR"/>
    <property type="match status" value="1"/>
</dbReference>
<dbReference type="InterPro" id="IPR036513">
    <property type="entry name" value="STAS_dom_sf"/>
</dbReference>
<dbReference type="InterPro" id="IPR035965">
    <property type="entry name" value="PAS-like_dom_sf"/>
</dbReference>
<dbReference type="EMBL" id="AVBF01000081">
    <property type="protein sequence ID" value="KGP71148.1"/>
    <property type="molecule type" value="Genomic_DNA"/>
</dbReference>
<gene>
    <name evidence="3" type="ORF">N782_21680</name>
</gene>
<dbReference type="RefSeq" id="WP_036823754.1">
    <property type="nucleotide sequence ID" value="NZ_AVBF01000081.1"/>
</dbReference>
<name>A0A0A2T9R1_9BACI</name>
<sequence length="243" mass="27612">MTYLPGKILNEISIGVLAIDVDYQVISINEMGAQLLQVNREDILGKNVYDLFPDAPSEVRHVERTIETGKEFNIDVMPYKWGKYDLYLSVQTRLLKTDDKVIGAMVEFTDVTQLYNKQLKLINRMEDMAVNVIPLSEGVALLPLQPIIDEVEFRYILDKGIANVSRMRASYLIIDFSTINTVDSYFIERVQQLVKSVSLIGTNVSITGIKPTVARTWIHSVEPSLQVEFHLNLQAALRNISTY</sequence>
<dbReference type="PROSITE" id="PS50112">
    <property type="entry name" value="PAS"/>
    <property type="match status" value="1"/>
</dbReference>
<evidence type="ECO:0000259" key="2">
    <source>
        <dbReference type="PROSITE" id="PS50801"/>
    </source>
</evidence>
<dbReference type="STRING" id="1385514.N782_21680"/>
<dbReference type="PANTHER" id="PTHR33745">
    <property type="entry name" value="RSBT ANTAGONIST PROTEIN RSBS-RELATED"/>
    <property type="match status" value="1"/>
</dbReference>
<dbReference type="InterPro" id="IPR000014">
    <property type="entry name" value="PAS"/>
</dbReference>
<dbReference type="Pfam" id="PF01740">
    <property type="entry name" value="STAS"/>
    <property type="match status" value="1"/>
</dbReference>
<feature type="domain" description="STAS" evidence="2">
    <location>
        <begin position="137"/>
        <end position="216"/>
    </location>
</feature>
<comment type="caution">
    <text evidence="3">The sequence shown here is derived from an EMBL/GenBank/DDBJ whole genome shotgun (WGS) entry which is preliminary data.</text>
</comment>
<evidence type="ECO:0000313" key="4">
    <source>
        <dbReference type="Proteomes" id="UP000030147"/>
    </source>
</evidence>
<protein>
    <recommendedName>
        <fullName evidence="5">PAS domain-containing protein</fullName>
    </recommendedName>
</protein>
<dbReference type="SMART" id="SM00091">
    <property type="entry name" value="PAS"/>
    <property type="match status" value="1"/>
</dbReference>
<dbReference type="SUPFAM" id="SSF52091">
    <property type="entry name" value="SpoIIaa-like"/>
    <property type="match status" value="1"/>
</dbReference>
<dbReference type="OrthoDB" id="2842067at2"/>